<keyword evidence="2" id="KW-1185">Reference proteome</keyword>
<dbReference type="Proteomes" id="UP000827872">
    <property type="component" value="Linkage Group LG11"/>
</dbReference>
<evidence type="ECO:0000313" key="2">
    <source>
        <dbReference type="Proteomes" id="UP000827872"/>
    </source>
</evidence>
<comment type="caution">
    <text evidence="1">The sequence shown here is derived from an EMBL/GenBank/DDBJ whole genome shotgun (WGS) entry which is preliminary data.</text>
</comment>
<proteinExistence type="predicted"/>
<gene>
    <name evidence="1" type="ORF">K3G42_015819</name>
</gene>
<accession>A0ACB8FUY1</accession>
<dbReference type="EMBL" id="CM037624">
    <property type="protein sequence ID" value="KAH8010903.1"/>
    <property type="molecule type" value="Genomic_DNA"/>
</dbReference>
<protein>
    <submittedName>
        <fullName evidence="1">Uncharacterized protein</fullName>
    </submittedName>
</protein>
<evidence type="ECO:0000313" key="1">
    <source>
        <dbReference type="EMBL" id="KAH8010903.1"/>
    </source>
</evidence>
<reference evidence="1" key="1">
    <citation type="submission" date="2021-08" db="EMBL/GenBank/DDBJ databases">
        <title>The first chromosome-level gecko genome reveals the dynamic sex chromosomes of Neotropical dwarf geckos (Sphaerodactylidae: Sphaerodactylus).</title>
        <authorList>
            <person name="Pinto B.J."/>
            <person name="Keating S.E."/>
            <person name="Gamble T."/>
        </authorList>
    </citation>
    <scope>NUCLEOTIDE SEQUENCE</scope>
    <source>
        <strain evidence="1">TG3544</strain>
    </source>
</reference>
<name>A0ACB8FUY1_9SAUR</name>
<organism evidence="1 2">
    <name type="scientific">Sphaerodactylus townsendi</name>
    <dbReference type="NCBI Taxonomy" id="933632"/>
    <lineage>
        <taxon>Eukaryota</taxon>
        <taxon>Metazoa</taxon>
        <taxon>Chordata</taxon>
        <taxon>Craniata</taxon>
        <taxon>Vertebrata</taxon>
        <taxon>Euteleostomi</taxon>
        <taxon>Lepidosauria</taxon>
        <taxon>Squamata</taxon>
        <taxon>Bifurcata</taxon>
        <taxon>Gekkota</taxon>
        <taxon>Sphaerodactylidae</taxon>
        <taxon>Sphaerodactylus</taxon>
    </lineage>
</organism>
<sequence>MQMEWNWMAGGSVWITPSQRERTPPLQAFTWAGQHTVEEVVEEEEEEVVVEEEELAVDVIPTMTEGMTEDMTDMKSMIIAIGGDLLLLIIAVTDHDQDLVPTVQGAIEEQKPVTFANMIFKQQLLT</sequence>